<reference evidence="2 3" key="1">
    <citation type="submission" date="2023-03" db="EMBL/GenBank/DDBJ databases">
        <authorList>
            <person name="Kaur S."/>
            <person name="Espinosa-Saiz D."/>
            <person name="Velazquez E."/>
            <person name="Menendez E."/>
            <person name="diCenzo G.C."/>
        </authorList>
    </citation>
    <scope>NUCLEOTIDE SEQUENCE [LARGE SCALE GENOMIC DNA]</scope>
    <source>
        <strain evidence="2 3">LMG 27395</strain>
        <plasmid evidence="2 3">unnamed</plasmid>
    </source>
</reference>
<organism evidence="2 3">
    <name type="scientific">Sinorhizobium numidicum</name>
    <dbReference type="NCBI Taxonomy" id="680248"/>
    <lineage>
        <taxon>Bacteria</taxon>
        <taxon>Pseudomonadati</taxon>
        <taxon>Pseudomonadota</taxon>
        <taxon>Alphaproteobacteria</taxon>
        <taxon>Hyphomicrobiales</taxon>
        <taxon>Rhizobiaceae</taxon>
        <taxon>Sinorhizobium/Ensifer group</taxon>
        <taxon>Sinorhizobium</taxon>
    </lineage>
</organism>
<sequence>MSTTRTSTVSTGVSTSGGDAGSEPYSDSYASETTVFVGDLSNAEGTGFGVGVQADATALGIDTLAELEVNATVSDGTYVDSAFASVEVIAAAQSPDGNAYAVATALMEVYGGADIYFGSSHSTTYTVQDETGSTTVSEVSASVHALQFSAGGGAGSEQAVPEYVPETQLPQEYAQPYLSPECGCDEPDVEGGLGYDVDIDGNFAAFDIEAYAFGSDTRAEVSADAFVVEDQISTVTSVVVVAIG</sequence>
<geneLocation type="plasmid" evidence="2 3">
    <name>unnamed</name>
</geneLocation>
<gene>
    <name evidence="2" type="ORF">PYH38_006391</name>
</gene>
<dbReference type="EMBL" id="CP120372">
    <property type="protein sequence ID" value="WEX85424.1"/>
    <property type="molecule type" value="Genomic_DNA"/>
</dbReference>
<evidence type="ECO:0000256" key="1">
    <source>
        <dbReference type="SAM" id="MobiDB-lite"/>
    </source>
</evidence>
<feature type="compositionally biased region" description="Low complexity" evidence="1">
    <location>
        <begin position="1"/>
        <end position="17"/>
    </location>
</feature>
<keyword evidence="2" id="KW-0614">Plasmid</keyword>
<name>A0ABY8D3H2_9HYPH</name>
<dbReference type="Proteomes" id="UP001235547">
    <property type="component" value="Plasmid unnamed"/>
</dbReference>
<keyword evidence="3" id="KW-1185">Reference proteome</keyword>
<evidence type="ECO:0000313" key="2">
    <source>
        <dbReference type="EMBL" id="WEX85424.1"/>
    </source>
</evidence>
<feature type="region of interest" description="Disordered" evidence="1">
    <location>
        <begin position="1"/>
        <end position="26"/>
    </location>
</feature>
<evidence type="ECO:0000313" key="3">
    <source>
        <dbReference type="Proteomes" id="UP001235547"/>
    </source>
</evidence>
<proteinExistence type="predicted"/>
<accession>A0ABY8D3H2</accession>
<dbReference type="RefSeq" id="WP_280736334.1">
    <property type="nucleotide sequence ID" value="NZ_CP120369.1"/>
</dbReference>
<protein>
    <submittedName>
        <fullName evidence="2">Uncharacterized protein</fullName>
    </submittedName>
</protein>